<dbReference type="InterPro" id="IPR001611">
    <property type="entry name" value="Leu-rich_rpt"/>
</dbReference>
<dbReference type="FunFam" id="4.10.400.10:FF:000014">
    <property type="entry name" value="Relaxin family peptide receptor 1"/>
    <property type="match status" value="1"/>
</dbReference>
<evidence type="ECO:0000256" key="13">
    <source>
        <dbReference type="PROSITE-ProRule" id="PRU00124"/>
    </source>
</evidence>
<dbReference type="SUPFAM" id="SSF52058">
    <property type="entry name" value="L domain-like"/>
    <property type="match status" value="1"/>
</dbReference>
<dbReference type="EMBL" id="CABD030034460">
    <property type="status" value="NOT_ANNOTATED_CDS"/>
    <property type="molecule type" value="Genomic_DNA"/>
</dbReference>
<dbReference type="CDD" id="cd15965">
    <property type="entry name" value="7tmA_RXFP1_LGR7"/>
    <property type="match status" value="1"/>
</dbReference>
<dbReference type="InterPro" id="IPR023415">
    <property type="entry name" value="LDLR_class-A_CS"/>
</dbReference>
<feature type="chain" id="PRO_5014158900" evidence="15">
    <location>
        <begin position="23"/>
        <end position="661"/>
    </location>
</feature>
<dbReference type="EMBL" id="CABD030034458">
    <property type="status" value="NOT_ANNOTATED_CDS"/>
    <property type="molecule type" value="Genomic_DNA"/>
</dbReference>
<dbReference type="PROSITE" id="PS50262">
    <property type="entry name" value="G_PROTEIN_RECEP_F1_2"/>
    <property type="match status" value="1"/>
</dbReference>
<dbReference type="SMART" id="SM00192">
    <property type="entry name" value="LDLa"/>
    <property type="match status" value="1"/>
</dbReference>
<dbReference type="EMBL" id="CABD030034464">
    <property type="status" value="NOT_ANNOTATED_CDS"/>
    <property type="molecule type" value="Genomic_DNA"/>
</dbReference>
<keyword evidence="3" id="KW-0433">Leucine-rich repeat</keyword>
<evidence type="ECO:0000256" key="9">
    <source>
        <dbReference type="ARBA" id="ARBA00023157"/>
    </source>
</evidence>
<keyword evidence="11" id="KW-0325">Glycoprotein</keyword>
<reference evidence="17" key="4">
    <citation type="submission" date="2025-09" db="UniProtKB">
        <authorList>
            <consortium name="Ensembl"/>
        </authorList>
    </citation>
    <scope>IDENTIFICATION</scope>
</reference>
<dbReference type="PANTHER" id="PTHR24372">
    <property type="entry name" value="GLYCOPROTEIN HORMONE RECEPTOR"/>
    <property type="match status" value="1"/>
</dbReference>
<feature type="transmembrane region" description="Helical" evidence="14">
    <location>
        <begin position="314"/>
        <end position="332"/>
    </location>
</feature>
<dbReference type="InterPro" id="IPR017452">
    <property type="entry name" value="GPCR_Rhodpsn_7TM"/>
</dbReference>
<dbReference type="InterPro" id="IPR002172">
    <property type="entry name" value="LDrepeatLR_classA_rpt"/>
</dbReference>
<dbReference type="AlphaFoldDB" id="A0A2I2ZNF9"/>
<feature type="transmembrane region" description="Helical" evidence="14">
    <location>
        <begin position="391"/>
        <end position="412"/>
    </location>
</feature>
<dbReference type="PRINTS" id="PR00373">
    <property type="entry name" value="GLYCHORMONER"/>
</dbReference>
<evidence type="ECO:0000259" key="16">
    <source>
        <dbReference type="PROSITE" id="PS50262"/>
    </source>
</evidence>
<keyword evidence="2" id="KW-1003">Cell membrane</keyword>
<evidence type="ECO:0000256" key="15">
    <source>
        <dbReference type="SAM" id="SignalP"/>
    </source>
</evidence>
<dbReference type="Pfam" id="PF13855">
    <property type="entry name" value="LRR_8"/>
    <property type="match status" value="2"/>
</dbReference>
<evidence type="ECO:0000256" key="1">
    <source>
        <dbReference type="ARBA" id="ARBA00004651"/>
    </source>
</evidence>
<name>A0A2I2ZNF9_GORGO</name>
<keyword evidence="9 13" id="KW-1015">Disulfide bond</keyword>
<reference evidence="18" key="1">
    <citation type="submission" date="2011-05" db="EMBL/GenBank/DDBJ databases">
        <title>Insights into the evolution of the great apes provided by the gorilla genome.</title>
        <authorList>
            <person name="Scally A."/>
        </authorList>
    </citation>
    <scope>NUCLEOTIDE SEQUENCE [LARGE SCALE GENOMIC DNA]</scope>
</reference>
<dbReference type="EMBL" id="CABD030034465">
    <property type="status" value="NOT_ANNOTATED_CDS"/>
    <property type="molecule type" value="Genomic_DNA"/>
</dbReference>
<evidence type="ECO:0000256" key="14">
    <source>
        <dbReference type="SAM" id="Phobius"/>
    </source>
</evidence>
<dbReference type="InterPro" id="IPR032675">
    <property type="entry name" value="LRR_dom_sf"/>
</dbReference>
<dbReference type="GeneTree" id="ENSGT00940000158241"/>
<dbReference type="GO" id="GO:0005886">
    <property type="term" value="C:plasma membrane"/>
    <property type="evidence" value="ECO:0007669"/>
    <property type="project" value="UniProtKB-SubCell"/>
</dbReference>
<keyword evidence="8 14" id="KW-0472">Membrane</keyword>
<keyword evidence="6 14" id="KW-1133">Transmembrane helix</keyword>
<dbReference type="EMBL" id="CABD030034461">
    <property type="status" value="NOT_ANNOTATED_CDS"/>
    <property type="molecule type" value="Genomic_DNA"/>
</dbReference>
<sequence>MTSGSVFFYILIIGKYFSHGGGQDVKCPLGYFPCGNITKCLPQLLHCNGVDDCGNQADEDNCGDNNGWSLQFDKYFASYYKMTSQYPFEAETPECLVGSVPVQCLCQGLELDCDETNLRAVPSVSSNVTAMSLQWNLIRKLPPDCFKNYHDLQKLYLQNNKITSISIYAFRGLNSLTKLVLMNNVLTRLPDKPLCQHMPRLHWLDLEGNHIHNLRNLTFISCSNLTVLVMRKNKINHLNENTFAPLQKLDEFSLEGIEISNIQQRMFRPLMNLSHIYFKKFQYCGYAPHVRSCKPNTDGISSLENLLASIIQRVFVWVVSAVTCFGNIFVICMRPYIRSENKLYAMSIISLCCADCLMGIYLFVIGGFDLKFRGEYNKHAQLWMESTHCQLVGSLAILSTEVSVLLLTFLTLEKYICIVYPFRCVRPGKCRTITVLILIWITGFIVAFIPLSNKEFFKNYYGTNGVCFPLHSEDTESIGAQIYSVAIFLGINLGAFIIIVFSYGSMFYSVHQSAITATEIRNQVKKEMILAKRFFFIVFTDALCWIPIFVVKFLSLLQVEIPGTITSWVVIFILPINSALNPILYTLTTRPFKEMIHRFWDNYRQRKSMDSKGQKTYAPSFIWVEMWPLQEMPPELMKPDLFTYPCEMSLISQSTRLNSYS</sequence>
<dbReference type="InterPro" id="IPR036055">
    <property type="entry name" value="LDL_receptor-like_sf"/>
</dbReference>
<feature type="disulfide bond" evidence="13">
    <location>
        <begin position="47"/>
        <end position="62"/>
    </location>
</feature>
<evidence type="ECO:0000256" key="4">
    <source>
        <dbReference type="ARBA" id="ARBA00022692"/>
    </source>
</evidence>
<evidence type="ECO:0000256" key="10">
    <source>
        <dbReference type="ARBA" id="ARBA00023170"/>
    </source>
</evidence>
<dbReference type="PANTHER" id="PTHR24372:SF68">
    <property type="entry name" value="RELAXIN RECEPTOR 1"/>
    <property type="match status" value="1"/>
</dbReference>
<accession>A0A2I2ZNF9</accession>
<dbReference type="Gene3D" id="1.20.1070.10">
    <property type="entry name" value="Rhodopsin 7-helix transmembrane proteins"/>
    <property type="match status" value="1"/>
</dbReference>
<evidence type="ECO:0000256" key="3">
    <source>
        <dbReference type="ARBA" id="ARBA00022614"/>
    </source>
</evidence>
<feature type="transmembrane region" description="Helical" evidence="14">
    <location>
        <begin position="482"/>
        <end position="503"/>
    </location>
</feature>
<dbReference type="Gene3D" id="3.80.10.10">
    <property type="entry name" value="Ribonuclease Inhibitor"/>
    <property type="match status" value="2"/>
</dbReference>
<keyword evidence="4 14" id="KW-0812">Transmembrane</keyword>
<feature type="transmembrane region" description="Helical" evidence="14">
    <location>
        <begin position="344"/>
        <end position="368"/>
    </location>
</feature>
<dbReference type="PROSITE" id="PS01209">
    <property type="entry name" value="LDLRA_1"/>
    <property type="match status" value="1"/>
</dbReference>
<keyword evidence="7" id="KW-0297">G-protein coupled receptor</keyword>
<dbReference type="EMBL" id="CABD030034463">
    <property type="status" value="NOT_ANNOTATED_CDS"/>
    <property type="molecule type" value="Genomic_DNA"/>
</dbReference>
<dbReference type="Proteomes" id="UP000001519">
    <property type="component" value="Chromosome 4"/>
</dbReference>
<evidence type="ECO:0000256" key="11">
    <source>
        <dbReference type="ARBA" id="ARBA00023180"/>
    </source>
</evidence>
<proteinExistence type="predicted"/>
<dbReference type="PROSITE" id="PS50068">
    <property type="entry name" value="LDLRA_2"/>
    <property type="match status" value="1"/>
</dbReference>
<dbReference type="EMBL" id="CABD030034457">
    <property type="status" value="NOT_ANNOTATED_CDS"/>
    <property type="molecule type" value="Genomic_DNA"/>
</dbReference>
<dbReference type="Gene3D" id="4.10.400.10">
    <property type="entry name" value="Low-density Lipoprotein Receptor"/>
    <property type="match status" value="1"/>
</dbReference>
<keyword evidence="12" id="KW-0807">Transducer</keyword>
<comment type="caution">
    <text evidence="13">Lacks conserved residue(s) required for the propagation of feature annotation.</text>
</comment>
<dbReference type="FunFam" id="1.20.1070.10:FF:000023">
    <property type="entry name" value="Relaxin family peptide receptor 1"/>
    <property type="match status" value="1"/>
</dbReference>
<dbReference type="Pfam" id="PF00001">
    <property type="entry name" value="7tm_1"/>
    <property type="match status" value="1"/>
</dbReference>
<keyword evidence="10" id="KW-0675">Receptor</keyword>
<evidence type="ECO:0000256" key="12">
    <source>
        <dbReference type="ARBA" id="ARBA00023224"/>
    </source>
</evidence>
<dbReference type="CDD" id="cd00112">
    <property type="entry name" value="LDLa"/>
    <property type="match status" value="1"/>
</dbReference>
<dbReference type="PRINTS" id="PR00237">
    <property type="entry name" value="GPCRRHODOPSN"/>
</dbReference>
<feature type="domain" description="G-protein coupled receptors family 1 profile" evidence="16">
    <location>
        <begin position="326"/>
        <end position="585"/>
    </location>
</feature>
<dbReference type="InterPro" id="IPR000276">
    <property type="entry name" value="GPCR_Rhodpsn"/>
</dbReference>
<dbReference type="Ensembl" id="ENSGGOT00000051902.1">
    <property type="protein sequence ID" value="ENSGGOP00000048696.1"/>
    <property type="gene ID" value="ENSGGOG00000013198.3"/>
</dbReference>
<evidence type="ECO:0000256" key="8">
    <source>
        <dbReference type="ARBA" id="ARBA00023136"/>
    </source>
</evidence>
<feature type="transmembrane region" description="Helical" evidence="14">
    <location>
        <begin position="565"/>
        <end position="588"/>
    </location>
</feature>
<dbReference type="InterPro" id="IPR003591">
    <property type="entry name" value="Leu-rich_rpt_typical-subtyp"/>
</dbReference>
<comment type="subcellular location">
    <subcellularLocation>
        <location evidence="1">Cell membrane</location>
        <topology evidence="1">Multi-pass membrane protein</topology>
    </subcellularLocation>
</comment>
<evidence type="ECO:0000313" key="18">
    <source>
        <dbReference type="Proteomes" id="UP000001519"/>
    </source>
</evidence>
<dbReference type="GO" id="GO:0004930">
    <property type="term" value="F:G protein-coupled receptor activity"/>
    <property type="evidence" value="ECO:0007669"/>
    <property type="project" value="UniProtKB-KW"/>
</dbReference>
<dbReference type="Bgee" id="ENSGGOG00000013198">
    <property type="expression patterns" value="Expressed in frontal cortex and 2 other cell types or tissues"/>
</dbReference>
<evidence type="ECO:0000256" key="6">
    <source>
        <dbReference type="ARBA" id="ARBA00022989"/>
    </source>
</evidence>
<dbReference type="SUPFAM" id="SSF57424">
    <property type="entry name" value="LDL receptor-like module"/>
    <property type="match status" value="1"/>
</dbReference>
<evidence type="ECO:0000256" key="5">
    <source>
        <dbReference type="ARBA" id="ARBA00022737"/>
    </source>
</evidence>
<dbReference type="Pfam" id="PF00057">
    <property type="entry name" value="Ldl_recept_a"/>
    <property type="match status" value="1"/>
</dbReference>
<gene>
    <name evidence="17" type="primary">RXFP1</name>
</gene>
<dbReference type="SMART" id="SM00369">
    <property type="entry name" value="LRR_TYP"/>
    <property type="match status" value="6"/>
</dbReference>
<dbReference type="GO" id="GO:0016500">
    <property type="term" value="F:protein-hormone receptor activity"/>
    <property type="evidence" value="ECO:0007669"/>
    <property type="project" value="InterPro"/>
</dbReference>
<evidence type="ECO:0000256" key="2">
    <source>
        <dbReference type="ARBA" id="ARBA00022475"/>
    </source>
</evidence>
<dbReference type="PROSITE" id="PS51450">
    <property type="entry name" value="LRR"/>
    <property type="match status" value="2"/>
</dbReference>
<keyword evidence="18" id="KW-1185">Reference proteome</keyword>
<dbReference type="EMBL" id="CABD030034462">
    <property type="status" value="NOT_ANNOTATED_CDS"/>
    <property type="molecule type" value="Genomic_DNA"/>
</dbReference>
<reference evidence="17 18" key="2">
    <citation type="journal article" date="2012" name="Nature">
        <title>Insights into hominid evolution from the gorilla genome sequence.</title>
        <authorList>
            <person name="Scally A."/>
            <person name="Dutheil J.Y."/>
            <person name="Hillier L.W."/>
            <person name="Jordan G.E."/>
            <person name="Goodhead I."/>
            <person name="Herrero J."/>
            <person name="Hobolth A."/>
            <person name="Lappalainen T."/>
            <person name="Mailund T."/>
            <person name="Marques-Bonet T."/>
            <person name="McCarthy S."/>
            <person name="Montgomery S.H."/>
            <person name="Schwalie P.C."/>
            <person name="Tang Y.A."/>
            <person name="Ward M.C."/>
            <person name="Xue Y."/>
            <person name="Yngvadottir B."/>
            <person name="Alkan C."/>
            <person name="Andersen L.N."/>
            <person name="Ayub Q."/>
            <person name="Ball E.V."/>
            <person name="Beal K."/>
            <person name="Bradley B.J."/>
            <person name="Chen Y."/>
            <person name="Clee C.M."/>
            <person name="Fitzgerald S."/>
            <person name="Graves T.A."/>
            <person name="Gu Y."/>
            <person name="Heath P."/>
            <person name="Heger A."/>
            <person name="Karakoc E."/>
            <person name="Kolb-Kokocinski A."/>
            <person name="Laird G.K."/>
            <person name="Lunter G."/>
            <person name="Meader S."/>
            <person name="Mort M."/>
            <person name="Mullikin J.C."/>
            <person name="Munch K."/>
            <person name="O'Connor T.D."/>
            <person name="Phillips A.D."/>
            <person name="Prado-Martinez J."/>
            <person name="Rogers A.S."/>
            <person name="Sajjadian S."/>
            <person name="Schmidt D."/>
            <person name="Shaw K."/>
            <person name="Simpson J.T."/>
            <person name="Stenson P.D."/>
            <person name="Turner D.J."/>
            <person name="Vigilant L."/>
            <person name="Vilella A.J."/>
            <person name="Whitener W."/>
            <person name="Zhu B."/>
            <person name="Cooper D.N."/>
            <person name="de Jong P."/>
            <person name="Dermitzakis E.T."/>
            <person name="Eichler E.E."/>
            <person name="Flicek P."/>
            <person name="Goldman N."/>
            <person name="Mundy N.I."/>
            <person name="Ning Z."/>
            <person name="Odom D.T."/>
            <person name="Ponting C.P."/>
            <person name="Quail M.A."/>
            <person name="Ryder O.A."/>
            <person name="Searle S.M."/>
            <person name="Warren W.C."/>
            <person name="Wilson R.K."/>
            <person name="Schierup M.H."/>
            <person name="Rogers J."/>
            <person name="Tyler-Smith C."/>
            <person name="Durbin R."/>
        </authorList>
    </citation>
    <scope>NUCLEOTIDE SEQUENCE [LARGE SCALE GENOMIC DNA]</scope>
</reference>
<dbReference type="EMBL" id="CABD030034459">
    <property type="status" value="NOT_ANNOTATED_CDS"/>
    <property type="molecule type" value="Genomic_DNA"/>
</dbReference>
<evidence type="ECO:0000313" key="17">
    <source>
        <dbReference type="Ensembl" id="ENSGGOP00000048696.1"/>
    </source>
</evidence>
<dbReference type="SUPFAM" id="SSF81321">
    <property type="entry name" value="Family A G protein-coupled receptor-like"/>
    <property type="match status" value="1"/>
</dbReference>
<dbReference type="InterPro" id="IPR002131">
    <property type="entry name" value="Gphrmn_rcpt_fam"/>
</dbReference>
<protein>
    <submittedName>
        <fullName evidence="17">Relaxin family peptide receptor 1</fullName>
    </submittedName>
</protein>
<organism evidence="17 18">
    <name type="scientific">Gorilla gorilla gorilla</name>
    <name type="common">Western lowland gorilla</name>
    <dbReference type="NCBI Taxonomy" id="9595"/>
    <lineage>
        <taxon>Eukaryota</taxon>
        <taxon>Metazoa</taxon>
        <taxon>Chordata</taxon>
        <taxon>Craniata</taxon>
        <taxon>Vertebrata</taxon>
        <taxon>Euteleostomi</taxon>
        <taxon>Mammalia</taxon>
        <taxon>Eutheria</taxon>
        <taxon>Euarchontoglires</taxon>
        <taxon>Primates</taxon>
        <taxon>Haplorrhini</taxon>
        <taxon>Catarrhini</taxon>
        <taxon>Hominidae</taxon>
        <taxon>Gorilla</taxon>
    </lineage>
</organism>
<keyword evidence="15" id="KW-0732">Signal</keyword>
<evidence type="ECO:0000256" key="7">
    <source>
        <dbReference type="ARBA" id="ARBA00023040"/>
    </source>
</evidence>
<feature type="signal peptide" evidence="15">
    <location>
        <begin position="1"/>
        <end position="22"/>
    </location>
</feature>
<keyword evidence="5" id="KW-0677">Repeat</keyword>
<feature type="transmembrane region" description="Helical" evidence="14">
    <location>
        <begin position="433"/>
        <end position="451"/>
    </location>
</feature>
<feature type="transmembrane region" description="Helical" evidence="14">
    <location>
        <begin position="534"/>
        <end position="559"/>
    </location>
</feature>
<reference evidence="17" key="3">
    <citation type="submission" date="2025-08" db="UniProtKB">
        <authorList>
            <consortium name="Ensembl"/>
        </authorList>
    </citation>
    <scope>IDENTIFICATION</scope>
</reference>